<gene>
    <name evidence="9" type="ORF">ENG67_01010</name>
</gene>
<dbReference type="InterPro" id="IPR000522">
    <property type="entry name" value="ABC_transptr_permease_BtuC"/>
</dbReference>
<dbReference type="EMBL" id="DRBW01000037">
    <property type="protein sequence ID" value="HDM89773.1"/>
    <property type="molecule type" value="Genomic_DNA"/>
</dbReference>
<name>A0A7C1BIB9_UNCW3</name>
<accession>A0A7C1BIB9</accession>
<dbReference type="GO" id="GO:0005886">
    <property type="term" value="C:plasma membrane"/>
    <property type="evidence" value="ECO:0007669"/>
    <property type="project" value="UniProtKB-SubCell"/>
</dbReference>
<organism evidence="9">
    <name type="scientific">candidate division WOR-3 bacterium</name>
    <dbReference type="NCBI Taxonomy" id="2052148"/>
    <lineage>
        <taxon>Bacteria</taxon>
        <taxon>Bacteria division WOR-3</taxon>
    </lineage>
</organism>
<feature type="transmembrane region" description="Helical" evidence="8">
    <location>
        <begin position="126"/>
        <end position="145"/>
    </location>
</feature>
<evidence type="ECO:0000256" key="3">
    <source>
        <dbReference type="ARBA" id="ARBA00022448"/>
    </source>
</evidence>
<dbReference type="GO" id="GO:0033214">
    <property type="term" value="P:siderophore-iron import into cell"/>
    <property type="evidence" value="ECO:0007669"/>
    <property type="project" value="TreeGrafter"/>
</dbReference>
<proteinExistence type="inferred from homology"/>
<evidence type="ECO:0000256" key="1">
    <source>
        <dbReference type="ARBA" id="ARBA00004651"/>
    </source>
</evidence>
<dbReference type="Proteomes" id="UP000885931">
    <property type="component" value="Unassembled WGS sequence"/>
</dbReference>
<evidence type="ECO:0000256" key="8">
    <source>
        <dbReference type="SAM" id="Phobius"/>
    </source>
</evidence>
<protein>
    <submittedName>
        <fullName evidence="9">Iron ABC transporter permease</fullName>
    </submittedName>
</protein>
<feature type="transmembrane region" description="Helical" evidence="8">
    <location>
        <begin position="174"/>
        <end position="192"/>
    </location>
</feature>
<dbReference type="AlphaFoldDB" id="A0A7C1BIB9"/>
<dbReference type="InterPro" id="IPR037294">
    <property type="entry name" value="ABC_BtuC-like"/>
</dbReference>
<keyword evidence="4" id="KW-1003">Cell membrane</keyword>
<evidence type="ECO:0000313" key="9">
    <source>
        <dbReference type="EMBL" id="HDM89773.1"/>
    </source>
</evidence>
<evidence type="ECO:0000256" key="5">
    <source>
        <dbReference type="ARBA" id="ARBA00022692"/>
    </source>
</evidence>
<keyword evidence="6 8" id="KW-1133">Transmembrane helix</keyword>
<evidence type="ECO:0000256" key="4">
    <source>
        <dbReference type="ARBA" id="ARBA00022475"/>
    </source>
</evidence>
<comment type="similarity">
    <text evidence="2">Belongs to the binding-protein-dependent transport system permease family. FecCD subfamily.</text>
</comment>
<evidence type="ECO:0000256" key="6">
    <source>
        <dbReference type="ARBA" id="ARBA00022989"/>
    </source>
</evidence>
<keyword evidence="5 8" id="KW-0812">Transmembrane</keyword>
<dbReference type="PANTHER" id="PTHR30472:SF25">
    <property type="entry name" value="ABC TRANSPORTER PERMEASE PROTEIN MJ0876-RELATED"/>
    <property type="match status" value="1"/>
</dbReference>
<feature type="transmembrane region" description="Helical" evidence="8">
    <location>
        <begin position="41"/>
        <end position="63"/>
    </location>
</feature>
<comment type="caution">
    <text evidence="9">The sequence shown here is derived from an EMBL/GenBank/DDBJ whole genome shotgun (WGS) entry which is preliminary data.</text>
</comment>
<reference evidence="9" key="1">
    <citation type="journal article" date="2020" name="mSystems">
        <title>Genome- and Community-Level Interaction Insights into Carbon Utilization and Element Cycling Functions of Hydrothermarchaeota in Hydrothermal Sediment.</title>
        <authorList>
            <person name="Zhou Z."/>
            <person name="Liu Y."/>
            <person name="Xu W."/>
            <person name="Pan J."/>
            <person name="Luo Z.H."/>
            <person name="Li M."/>
        </authorList>
    </citation>
    <scope>NUCLEOTIDE SEQUENCE [LARGE SCALE GENOMIC DNA]</scope>
    <source>
        <strain evidence="9">HyVt-237</strain>
    </source>
</reference>
<evidence type="ECO:0000256" key="7">
    <source>
        <dbReference type="ARBA" id="ARBA00023136"/>
    </source>
</evidence>
<evidence type="ECO:0000256" key="2">
    <source>
        <dbReference type="ARBA" id="ARBA00007935"/>
    </source>
</evidence>
<keyword evidence="3" id="KW-0813">Transport</keyword>
<feature type="transmembrane region" description="Helical" evidence="8">
    <location>
        <begin position="70"/>
        <end position="88"/>
    </location>
</feature>
<dbReference type="GO" id="GO:0022857">
    <property type="term" value="F:transmembrane transporter activity"/>
    <property type="evidence" value="ECO:0007669"/>
    <property type="project" value="InterPro"/>
</dbReference>
<dbReference type="SUPFAM" id="SSF81345">
    <property type="entry name" value="ABC transporter involved in vitamin B12 uptake, BtuC"/>
    <property type="match status" value="1"/>
</dbReference>
<sequence>MKLRFAILFFLTVAAISLSLFWGPAGFFPGREVMSLRAMRAFLALLAGATLALNGAALQALFLNPLADPYVLGIASGAALGYAAGLVLGFSTPFFVSLFGILGGAGVFIIVYLLSRRNGVLNRNALLLAGVVMSFLTSSLVMILMVSHQESIYRMLYVLWGYLGRAISKKQLPAVFAVSLIVMACDAVLFLLSKELDALSLGDEEALSMGVDVEKVKRLLFLLSSVSIGILVSLVGSIGFVGLMVPHIARRVVGPCHRNLMPFSFLLGVLFLSLADL</sequence>
<dbReference type="PANTHER" id="PTHR30472">
    <property type="entry name" value="FERRIC ENTEROBACTIN TRANSPORT SYSTEM PERMEASE PROTEIN"/>
    <property type="match status" value="1"/>
</dbReference>
<feature type="non-terminal residue" evidence="9">
    <location>
        <position position="277"/>
    </location>
</feature>
<dbReference type="Pfam" id="PF01032">
    <property type="entry name" value="FecCD"/>
    <property type="match status" value="1"/>
</dbReference>
<keyword evidence="7 8" id="KW-0472">Membrane</keyword>
<feature type="transmembrane region" description="Helical" evidence="8">
    <location>
        <begin position="94"/>
        <end position="114"/>
    </location>
</feature>
<feature type="transmembrane region" description="Helical" evidence="8">
    <location>
        <begin position="219"/>
        <end position="245"/>
    </location>
</feature>
<comment type="subcellular location">
    <subcellularLocation>
        <location evidence="1">Cell membrane</location>
        <topology evidence="1">Multi-pass membrane protein</topology>
    </subcellularLocation>
</comment>
<dbReference type="CDD" id="cd06550">
    <property type="entry name" value="TM_ABC_iron-siderophores_like"/>
    <property type="match status" value="1"/>
</dbReference>
<dbReference type="Gene3D" id="1.10.3470.10">
    <property type="entry name" value="ABC transporter involved in vitamin B12 uptake, BtuC"/>
    <property type="match status" value="1"/>
</dbReference>